<dbReference type="NCBIfam" id="TIGR00571">
    <property type="entry name" value="dam"/>
    <property type="match status" value="1"/>
</dbReference>
<name>A0A3P1CRC5_9BACT</name>
<dbReference type="Proteomes" id="UP000274271">
    <property type="component" value="Unassembled WGS sequence"/>
</dbReference>
<comment type="similarity">
    <text evidence="1 8">Belongs to the N(4)/N(6)-methyltransferase family.</text>
</comment>
<dbReference type="PROSITE" id="PS00092">
    <property type="entry name" value="N6_MTASE"/>
    <property type="match status" value="1"/>
</dbReference>
<dbReference type="AlphaFoldDB" id="A0A3P1CRC5"/>
<dbReference type="PANTHER" id="PTHR30481:SF3">
    <property type="entry name" value="DNA ADENINE METHYLASE"/>
    <property type="match status" value="1"/>
</dbReference>
<dbReference type="GO" id="GO:0032259">
    <property type="term" value="P:methylation"/>
    <property type="evidence" value="ECO:0007669"/>
    <property type="project" value="UniProtKB-KW"/>
</dbReference>
<evidence type="ECO:0000313" key="10">
    <source>
        <dbReference type="Proteomes" id="UP000274271"/>
    </source>
</evidence>
<comment type="caution">
    <text evidence="9">The sequence shown here is derived from an EMBL/GenBank/DDBJ whole genome shotgun (WGS) entry which is preliminary data.</text>
</comment>
<dbReference type="EC" id="2.1.1.72" evidence="2 8"/>
<feature type="binding site" evidence="7">
    <location>
        <position position="11"/>
    </location>
    <ligand>
        <name>S-adenosyl-L-methionine</name>
        <dbReference type="ChEBI" id="CHEBI:59789"/>
    </ligand>
</feature>
<evidence type="ECO:0000256" key="6">
    <source>
        <dbReference type="ARBA" id="ARBA00047942"/>
    </source>
</evidence>
<dbReference type="GO" id="GO:0006298">
    <property type="term" value="P:mismatch repair"/>
    <property type="evidence" value="ECO:0007669"/>
    <property type="project" value="TreeGrafter"/>
</dbReference>
<dbReference type="SUPFAM" id="SSF53335">
    <property type="entry name" value="S-adenosyl-L-methionine-dependent methyltransferases"/>
    <property type="match status" value="1"/>
</dbReference>
<organism evidence="9 10">
    <name type="scientific">Larkinella knui</name>
    <dbReference type="NCBI Taxonomy" id="2025310"/>
    <lineage>
        <taxon>Bacteria</taxon>
        <taxon>Pseudomonadati</taxon>
        <taxon>Bacteroidota</taxon>
        <taxon>Cytophagia</taxon>
        <taxon>Cytophagales</taxon>
        <taxon>Spirosomataceae</taxon>
        <taxon>Larkinella</taxon>
    </lineage>
</organism>
<evidence type="ECO:0000256" key="7">
    <source>
        <dbReference type="PIRSR" id="PIRSR000398-1"/>
    </source>
</evidence>
<reference evidence="9 10" key="1">
    <citation type="submission" date="2018-11" db="EMBL/GenBank/DDBJ databases">
        <authorList>
            <person name="Zhou Z."/>
            <person name="Wang G."/>
        </authorList>
    </citation>
    <scope>NUCLEOTIDE SEQUENCE [LARGE SCALE GENOMIC DNA]</scope>
    <source>
        <strain evidence="9 10">KCTC42998</strain>
    </source>
</reference>
<dbReference type="InterPro" id="IPR012327">
    <property type="entry name" value="MeTrfase_D12"/>
</dbReference>
<dbReference type="EMBL" id="RQJP01000002">
    <property type="protein sequence ID" value="RRB15646.1"/>
    <property type="molecule type" value="Genomic_DNA"/>
</dbReference>
<dbReference type="PIRSF" id="PIRSF000398">
    <property type="entry name" value="M_m6A_EcoRV"/>
    <property type="match status" value="1"/>
</dbReference>
<dbReference type="GO" id="GO:1904047">
    <property type="term" value="F:S-adenosyl-L-methionine binding"/>
    <property type="evidence" value="ECO:0007669"/>
    <property type="project" value="TreeGrafter"/>
</dbReference>
<dbReference type="GO" id="GO:0043565">
    <property type="term" value="F:sequence-specific DNA binding"/>
    <property type="evidence" value="ECO:0007669"/>
    <property type="project" value="TreeGrafter"/>
</dbReference>
<dbReference type="PRINTS" id="PR00505">
    <property type="entry name" value="D12N6MTFRASE"/>
</dbReference>
<dbReference type="InterPro" id="IPR023095">
    <property type="entry name" value="Ade_MeTrfase_dom_2"/>
</dbReference>
<feature type="binding site" evidence="7">
    <location>
        <position position="52"/>
    </location>
    <ligand>
        <name>S-adenosyl-L-methionine</name>
        <dbReference type="ChEBI" id="CHEBI:59789"/>
    </ligand>
</feature>
<feature type="binding site" evidence="7">
    <location>
        <position position="7"/>
    </location>
    <ligand>
        <name>S-adenosyl-L-methionine</name>
        <dbReference type="ChEBI" id="CHEBI:59789"/>
    </ligand>
</feature>
<sequence length="269" mass="31347">MKPFLKWPGGKRWFVEKHSTLLPTNFNTYIEPFLGSGSVFFFLQPIRAILSDVNKDLIDTFKGVKDSYDDVLRKLQHYQTEHSEEFYYNTRAELLTNTIDVAARFIYLNRTCFNGIYRVNNNGVFNVPKGTSDSVFRKEDDFKSWSRLLSTARLEVCDFEITIDKAMAEDLIFADPPYTVRHNLNGFREYNEKLFSWDDQVRLSEALIRARDRGAHIVSTNANHQSVRELYENRGFTLLTTSRFSSISANPTNRRQFDELVILSSESFL</sequence>
<gene>
    <name evidence="9" type="ORF">EHT87_12545</name>
</gene>
<evidence type="ECO:0000313" key="9">
    <source>
        <dbReference type="EMBL" id="RRB15646.1"/>
    </source>
</evidence>
<evidence type="ECO:0000256" key="1">
    <source>
        <dbReference type="ARBA" id="ARBA00006594"/>
    </source>
</evidence>
<dbReference type="InterPro" id="IPR012263">
    <property type="entry name" value="M_m6A_EcoRV"/>
</dbReference>
<keyword evidence="3 8" id="KW-0489">Methyltransferase</keyword>
<evidence type="ECO:0000256" key="4">
    <source>
        <dbReference type="ARBA" id="ARBA00022679"/>
    </source>
</evidence>
<dbReference type="Gene3D" id="3.40.50.150">
    <property type="entry name" value="Vaccinia Virus protein VP39"/>
    <property type="match status" value="1"/>
</dbReference>
<feature type="binding site" evidence="7">
    <location>
        <position position="175"/>
    </location>
    <ligand>
        <name>S-adenosyl-L-methionine</name>
        <dbReference type="ChEBI" id="CHEBI:59789"/>
    </ligand>
</feature>
<dbReference type="OrthoDB" id="9805629at2"/>
<evidence type="ECO:0000256" key="5">
    <source>
        <dbReference type="ARBA" id="ARBA00022691"/>
    </source>
</evidence>
<dbReference type="GO" id="GO:0009307">
    <property type="term" value="P:DNA restriction-modification system"/>
    <property type="evidence" value="ECO:0007669"/>
    <property type="project" value="InterPro"/>
</dbReference>
<comment type="catalytic activity">
    <reaction evidence="6 8">
        <text>a 2'-deoxyadenosine in DNA + S-adenosyl-L-methionine = an N(6)-methyl-2'-deoxyadenosine in DNA + S-adenosyl-L-homocysteine + H(+)</text>
        <dbReference type="Rhea" id="RHEA:15197"/>
        <dbReference type="Rhea" id="RHEA-COMP:12418"/>
        <dbReference type="Rhea" id="RHEA-COMP:12419"/>
        <dbReference type="ChEBI" id="CHEBI:15378"/>
        <dbReference type="ChEBI" id="CHEBI:57856"/>
        <dbReference type="ChEBI" id="CHEBI:59789"/>
        <dbReference type="ChEBI" id="CHEBI:90615"/>
        <dbReference type="ChEBI" id="CHEBI:90616"/>
        <dbReference type="EC" id="2.1.1.72"/>
    </reaction>
</comment>
<dbReference type="GO" id="GO:0009007">
    <property type="term" value="F:site-specific DNA-methyltransferase (adenine-specific) activity"/>
    <property type="evidence" value="ECO:0007669"/>
    <property type="project" value="UniProtKB-UniRule"/>
</dbReference>
<evidence type="ECO:0000256" key="3">
    <source>
        <dbReference type="ARBA" id="ARBA00022603"/>
    </source>
</evidence>
<keyword evidence="10" id="KW-1185">Reference proteome</keyword>
<evidence type="ECO:0000256" key="8">
    <source>
        <dbReference type="RuleBase" id="RU361257"/>
    </source>
</evidence>
<dbReference type="InterPro" id="IPR029063">
    <property type="entry name" value="SAM-dependent_MTases_sf"/>
</dbReference>
<dbReference type="Pfam" id="PF02086">
    <property type="entry name" value="MethyltransfD12"/>
    <property type="match status" value="1"/>
</dbReference>
<evidence type="ECO:0000256" key="2">
    <source>
        <dbReference type="ARBA" id="ARBA00011900"/>
    </source>
</evidence>
<dbReference type="InterPro" id="IPR002052">
    <property type="entry name" value="DNA_methylase_N6_adenine_CS"/>
</dbReference>
<proteinExistence type="inferred from homology"/>
<keyword evidence="5 8" id="KW-0949">S-adenosyl-L-methionine</keyword>
<accession>A0A3P1CRC5</accession>
<dbReference type="Gene3D" id="1.10.1020.10">
    <property type="entry name" value="Adenine-specific Methyltransferase, Domain 2"/>
    <property type="match status" value="1"/>
</dbReference>
<keyword evidence="4 8" id="KW-0808">Transferase</keyword>
<protein>
    <recommendedName>
        <fullName evidence="2 8">Site-specific DNA-methyltransferase (adenine-specific)</fullName>
        <ecNumber evidence="2 8">2.1.1.72</ecNumber>
    </recommendedName>
</protein>
<dbReference type="PANTHER" id="PTHR30481">
    <property type="entry name" value="DNA ADENINE METHYLASE"/>
    <property type="match status" value="1"/>
</dbReference>